<dbReference type="InterPro" id="IPR045256">
    <property type="entry name" value="RanBP1_RanBD"/>
</dbReference>
<dbReference type="Proteomes" id="UP000037460">
    <property type="component" value="Unassembled WGS sequence"/>
</dbReference>
<gene>
    <name evidence="3" type="ORF">Ctob_003323</name>
</gene>
<accession>A0A0M0J9I9</accession>
<proteinExistence type="predicted"/>
<feature type="compositionally biased region" description="Acidic residues" evidence="1">
    <location>
        <begin position="27"/>
        <end position="43"/>
    </location>
</feature>
<dbReference type="Pfam" id="PF00638">
    <property type="entry name" value="Ran_BP1"/>
    <property type="match status" value="1"/>
</dbReference>
<dbReference type="InterPro" id="IPR011993">
    <property type="entry name" value="PH-like_dom_sf"/>
</dbReference>
<dbReference type="GO" id="GO:0005096">
    <property type="term" value="F:GTPase activator activity"/>
    <property type="evidence" value="ECO:0007669"/>
    <property type="project" value="TreeGrafter"/>
</dbReference>
<dbReference type="PROSITE" id="PS50196">
    <property type="entry name" value="RANBD1"/>
    <property type="match status" value="1"/>
</dbReference>
<feature type="region of interest" description="Disordered" evidence="1">
    <location>
        <begin position="1"/>
        <end position="44"/>
    </location>
</feature>
<name>A0A0M0J9I9_9EUKA</name>
<keyword evidence="4" id="KW-1185">Reference proteome</keyword>
<dbReference type="EMBL" id="JWZX01003215">
    <property type="protein sequence ID" value="KOO23160.1"/>
    <property type="molecule type" value="Genomic_DNA"/>
</dbReference>
<dbReference type="GO" id="GO:0005643">
    <property type="term" value="C:nuclear pore"/>
    <property type="evidence" value="ECO:0007669"/>
    <property type="project" value="TreeGrafter"/>
</dbReference>
<organism evidence="3 4">
    <name type="scientific">Chrysochromulina tobinii</name>
    <dbReference type="NCBI Taxonomy" id="1460289"/>
    <lineage>
        <taxon>Eukaryota</taxon>
        <taxon>Haptista</taxon>
        <taxon>Haptophyta</taxon>
        <taxon>Prymnesiophyceae</taxon>
        <taxon>Prymnesiales</taxon>
        <taxon>Chrysochromulinaceae</taxon>
        <taxon>Chrysochromulina</taxon>
    </lineage>
</organism>
<protein>
    <submittedName>
        <fullName evidence="3">Yrb1p</fullName>
    </submittedName>
</protein>
<dbReference type="SUPFAM" id="SSF50729">
    <property type="entry name" value="PH domain-like"/>
    <property type="match status" value="1"/>
</dbReference>
<dbReference type="GO" id="GO:0005737">
    <property type="term" value="C:cytoplasm"/>
    <property type="evidence" value="ECO:0007669"/>
    <property type="project" value="TreeGrafter"/>
</dbReference>
<evidence type="ECO:0000313" key="4">
    <source>
        <dbReference type="Proteomes" id="UP000037460"/>
    </source>
</evidence>
<sequence>MADAAAEPKAEEPKVAAASTDGAAEGGGEEDDDNGYAPEEEAQVEFQPVVKLEQVKTSTMEEDEEVTYKVRAKLFRWESDSWEKEVKMWKERGTGDVKFLKHKETGKVRLLMRREKTMKICANFAVMPSIDLKENAGSDRSWVWTCIDFSEEKEERSLLAIRFANSENAKKFKEVFEEANYARVSSRGLED</sequence>
<dbReference type="FunFam" id="2.30.29.30:FF:000312">
    <property type="entry name" value="Ran binding protein 1"/>
    <property type="match status" value="1"/>
</dbReference>
<feature type="domain" description="RanBD1" evidence="2">
    <location>
        <begin position="45"/>
        <end position="179"/>
    </location>
</feature>
<dbReference type="PANTHER" id="PTHR23138">
    <property type="entry name" value="RAN BINDING PROTEIN"/>
    <property type="match status" value="1"/>
</dbReference>
<dbReference type="SMART" id="SM00160">
    <property type="entry name" value="RanBD"/>
    <property type="match status" value="1"/>
</dbReference>
<evidence type="ECO:0000313" key="3">
    <source>
        <dbReference type="EMBL" id="KOO23160.1"/>
    </source>
</evidence>
<dbReference type="InterPro" id="IPR045255">
    <property type="entry name" value="RanBP1-like"/>
</dbReference>
<dbReference type="Gene3D" id="2.30.29.30">
    <property type="entry name" value="Pleckstrin-homology domain (PH domain)/Phosphotyrosine-binding domain (PTB)"/>
    <property type="match status" value="1"/>
</dbReference>
<evidence type="ECO:0000256" key="1">
    <source>
        <dbReference type="SAM" id="MobiDB-lite"/>
    </source>
</evidence>
<dbReference type="GO" id="GO:0006913">
    <property type="term" value="P:nucleocytoplasmic transport"/>
    <property type="evidence" value="ECO:0007669"/>
    <property type="project" value="InterPro"/>
</dbReference>
<feature type="compositionally biased region" description="Basic and acidic residues" evidence="1">
    <location>
        <begin position="1"/>
        <end position="14"/>
    </location>
</feature>
<dbReference type="CDD" id="cd13179">
    <property type="entry name" value="RanBD_RanBP1"/>
    <property type="match status" value="1"/>
</dbReference>
<dbReference type="AlphaFoldDB" id="A0A0M0J9I9"/>
<dbReference type="OrthoDB" id="2357150at2759"/>
<dbReference type="PANTHER" id="PTHR23138:SF87">
    <property type="entry name" value="E3 SUMO-PROTEIN LIGASE RANBP2"/>
    <property type="match status" value="1"/>
</dbReference>
<reference evidence="4" key="1">
    <citation type="journal article" date="2015" name="PLoS Genet.">
        <title>Genome Sequence and Transcriptome Analyses of Chrysochromulina tobin: Metabolic Tools for Enhanced Algal Fitness in the Prominent Order Prymnesiales (Haptophyceae).</title>
        <authorList>
            <person name="Hovde B.T."/>
            <person name="Deodato C.R."/>
            <person name="Hunsperger H.M."/>
            <person name="Ryken S.A."/>
            <person name="Yost W."/>
            <person name="Jha R.K."/>
            <person name="Patterson J."/>
            <person name="Monnat R.J. Jr."/>
            <person name="Barlow S.B."/>
            <person name="Starkenburg S.R."/>
            <person name="Cattolico R.A."/>
        </authorList>
    </citation>
    <scope>NUCLEOTIDE SEQUENCE</scope>
    <source>
        <strain evidence="4">CCMP291</strain>
    </source>
</reference>
<evidence type="ECO:0000259" key="2">
    <source>
        <dbReference type="PROSITE" id="PS50196"/>
    </source>
</evidence>
<comment type="caution">
    <text evidence="3">The sequence shown here is derived from an EMBL/GenBank/DDBJ whole genome shotgun (WGS) entry which is preliminary data.</text>
</comment>
<dbReference type="InterPro" id="IPR000156">
    <property type="entry name" value="Ran_bind_dom"/>
</dbReference>